<gene>
    <name evidence="2" type="ORF">ACFO7U_08335</name>
</gene>
<reference evidence="3" key="1">
    <citation type="journal article" date="2019" name="Int. J. Syst. Evol. Microbiol.">
        <title>The Global Catalogue of Microorganisms (GCM) 10K type strain sequencing project: providing services to taxonomists for standard genome sequencing and annotation.</title>
        <authorList>
            <consortium name="The Broad Institute Genomics Platform"/>
            <consortium name="The Broad Institute Genome Sequencing Center for Infectious Disease"/>
            <person name="Wu L."/>
            <person name="Ma J."/>
        </authorList>
    </citation>
    <scope>NUCLEOTIDE SEQUENCE [LARGE SCALE GENOMIC DNA]</scope>
    <source>
        <strain evidence="3">JCM 11882</strain>
    </source>
</reference>
<dbReference type="RefSeq" id="WP_344993816.1">
    <property type="nucleotide sequence ID" value="NZ_BAABCD010000022.1"/>
</dbReference>
<feature type="region of interest" description="Disordered" evidence="1">
    <location>
        <begin position="1"/>
        <end position="21"/>
    </location>
</feature>
<organism evidence="2 3">
    <name type="scientific">Dietzia aurantiaca</name>
    <dbReference type="NCBI Taxonomy" id="983873"/>
    <lineage>
        <taxon>Bacteria</taxon>
        <taxon>Bacillati</taxon>
        <taxon>Actinomycetota</taxon>
        <taxon>Actinomycetes</taxon>
        <taxon>Mycobacteriales</taxon>
        <taxon>Dietziaceae</taxon>
        <taxon>Dietzia</taxon>
    </lineage>
</organism>
<name>A0ABV9PPI6_9ACTN</name>
<evidence type="ECO:0008006" key="4">
    <source>
        <dbReference type="Google" id="ProtNLM"/>
    </source>
</evidence>
<evidence type="ECO:0000313" key="3">
    <source>
        <dbReference type="Proteomes" id="UP001595836"/>
    </source>
</evidence>
<evidence type="ECO:0000313" key="2">
    <source>
        <dbReference type="EMBL" id="MFC4754786.1"/>
    </source>
</evidence>
<sequence>MNASAHPFARTTESLAAPAGARNPFTERYRRRLPRGFADEAAGMDWRTMVDTFAPSSDHFHLADFSRRPLGRGITAYEAILATRGPEDAPGHFTTQRLTTESCGDLTAMSEMLGRVGARVEIERFHQYEGHRHEGTTFAGNASWCTILRATSGRREAWAMGFGQSSSEASIAALLNAATRLHLRGRPARNAVL</sequence>
<accession>A0ABV9PPI6</accession>
<keyword evidence="3" id="KW-1185">Reference proteome</keyword>
<dbReference type="Proteomes" id="UP001595836">
    <property type="component" value="Unassembled WGS sequence"/>
</dbReference>
<comment type="caution">
    <text evidence="2">The sequence shown here is derived from an EMBL/GenBank/DDBJ whole genome shotgun (WGS) entry which is preliminary data.</text>
</comment>
<evidence type="ECO:0000256" key="1">
    <source>
        <dbReference type="SAM" id="MobiDB-lite"/>
    </source>
</evidence>
<protein>
    <recommendedName>
        <fullName evidence="4">2-isopropylmalate synthase LeuA allosteric (dimerisation) domain-containing protein</fullName>
    </recommendedName>
</protein>
<dbReference type="EMBL" id="JBHSHP010000021">
    <property type="protein sequence ID" value="MFC4754786.1"/>
    <property type="molecule type" value="Genomic_DNA"/>
</dbReference>
<proteinExistence type="predicted"/>